<gene>
    <name evidence="3" type="ORF">O181_078115</name>
</gene>
<dbReference type="PANTHER" id="PTHR47718">
    <property type="entry name" value="OS01G0519700 PROTEIN"/>
    <property type="match status" value="1"/>
</dbReference>
<evidence type="ECO:0000259" key="2">
    <source>
        <dbReference type="Pfam" id="PF10551"/>
    </source>
</evidence>
<dbReference type="Proteomes" id="UP000765509">
    <property type="component" value="Unassembled WGS sequence"/>
</dbReference>
<feature type="domain" description="MULE transposase" evidence="2">
    <location>
        <begin position="176"/>
        <end position="273"/>
    </location>
</feature>
<dbReference type="Pfam" id="PF10551">
    <property type="entry name" value="MULE"/>
    <property type="match status" value="1"/>
</dbReference>
<dbReference type="AlphaFoldDB" id="A0A9Q3FJ63"/>
<evidence type="ECO:0000256" key="1">
    <source>
        <dbReference type="SAM" id="MobiDB-lite"/>
    </source>
</evidence>
<dbReference type="OrthoDB" id="2410058at2759"/>
<feature type="compositionally biased region" description="Polar residues" evidence="1">
    <location>
        <begin position="14"/>
        <end position="26"/>
    </location>
</feature>
<comment type="caution">
    <text evidence="3">The sequence shown here is derived from an EMBL/GenBank/DDBJ whole genome shotgun (WGS) entry which is preliminary data.</text>
</comment>
<dbReference type="EMBL" id="AVOT02042977">
    <property type="protein sequence ID" value="MBW0538400.1"/>
    <property type="molecule type" value="Genomic_DNA"/>
</dbReference>
<evidence type="ECO:0000313" key="3">
    <source>
        <dbReference type="EMBL" id="MBW0538400.1"/>
    </source>
</evidence>
<reference evidence="3" key="1">
    <citation type="submission" date="2021-03" db="EMBL/GenBank/DDBJ databases">
        <title>Draft genome sequence of rust myrtle Austropuccinia psidii MF-1, a brazilian biotype.</title>
        <authorList>
            <person name="Quecine M.C."/>
            <person name="Pachon D.M.R."/>
            <person name="Bonatelli M.L."/>
            <person name="Correr F.H."/>
            <person name="Franceschini L.M."/>
            <person name="Leite T.F."/>
            <person name="Margarido G.R.A."/>
            <person name="Almeida C.A."/>
            <person name="Ferrarezi J.A."/>
            <person name="Labate C.A."/>
        </authorList>
    </citation>
    <scope>NUCLEOTIDE SEQUENCE</scope>
    <source>
        <strain evidence="3">MF-1</strain>
    </source>
</reference>
<dbReference type="PANTHER" id="PTHR47718:SF10">
    <property type="entry name" value="PROTEIN FAR1-RELATED SEQUENCE"/>
    <property type="match status" value="1"/>
</dbReference>
<accession>A0A9Q3FJ63</accession>
<sequence>MTHNQIEIGFDRSVTPNPNKSPSKTVTSRTLDCAFRLYARKYSKSTTWTLKVKNSEHSHDATENIMAHPAFRKFNEKETSQIAQMSESLLTPRQIQAQLCSQRESNRPVILKDIYSQVKKIKKEKLQGRRPIDALIDTIKEENFVWASARDTEGHITSLFFAHPLAIKLLHGFPHVILMDCTYKTNKYKIPHFHIVGVSSTNKTFSGAFCLMKNATEHSYTWALNQYIETVLNNTNLFPPPVIVIDWNIALTKSLKKLFPDSKVMLWIWHINKDVSPNCMKKMGHGTDFENFMGL</sequence>
<keyword evidence="4" id="KW-1185">Reference proteome</keyword>
<name>A0A9Q3FJ63_9BASI</name>
<organism evidence="3 4">
    <name type="scientific">Austropuccinia psidii MF-1</name>
    <dbReference type="NCBI Taxonomy" id="1389203"/>
    <lineage>
        <taxon>Eukaryota</taxon>
        <taxon>Fungi</taxon>
        <taxon>Dikarya</taxon>
        <taxon>Basidiomycota</taxon>
        <taxon>Pucciniomycotina</taxon>
        <taxon>Pucciniomycetes</taxon>
        <taxon>Pucciniales</taxon>
        <taxon>Sphaerophragmiaceae</taxon>
        <taxon>Austropuccinia</taxon>
    </lineage>
</organism>
<protein>
    <recommendedName>
        <fullName evidence="2">MULE transposase domain-containing protein</fullName>
    </recommendedName>
</protein>
<feature type="region of interest" description="Disordered" evidence="1">
    <location>
        <begin position="1"/>
        <end position="26"/>
    </location>
</feature>
<proteinExistence type="predicted"/>
<evidence type="ECO:0000313" key="4">
    <source>
        <dbReference type="Proteomes" id="UP000765509"/>
    </source>
</evidence>
<dbReference type="InterPro" id="IPR018289">
    <property type="entry name" value="MULE_transposase_dom"/>
</dbReference>